<evidence type="ECO:0000256" key="1">
    <source>
        <dbReference type="SAM" id="Phobius"/>
    </source>
</evidence>
<dbReference type="Proteomes" id="UP000287224">
    <property type="component" value="Unassembled WGS sequence"/>
</dbReference>
<comment type="caution">
    <text evidence="2">The sequence shown here is derived from an EMBL/GenBank/DDBJ whole genome shotgun (WGS) entry which is preliminary data.</text>
</comment>
<evidence type="ECO:0000313" key="2">
    <source>
        <dbReference type="EMBL" id="GCE05616.1"/>
    </source>
</evidence>
<keyword evidence="1" id="KW-0812">Transmembrane</keyword>
<feature type="transmembrane region" description="Helical" evidence="1">
    <location>
        <begin position="209"/>
        <end position="231"/>
    </location>
</feature>
<dbReference type="RefSeq" id="WP_126596648.1">
    <property type="nucleotide sequence ID" value="NZ_BIFQ01000001.1"/>
</dbReference>
<protein>
    <submittedName>
        <fullName evidence="2">Uncharacterized protein</fullName>
    </submittedName>
</protein>
<feature type="transmembrane region" description="Helical" evidence="1">
    <location>
        <begin position="251"/>
        <end position="273"/>
    </location>
</feature>
<keyword evidence="3" id="KW-1185">Reference proteome</keyword>
<name>A0A401ZFJ6_9CHLR</name>
<dbReference type="AlphaFoldDB" id="A0A401ZFJ6"/>
<evidence type="ECO:0000313" key="3">
    <source>
        <dbReference type="Proteomes" id="UP000287224"/>
    </source>
</evidence>
<organism evidence="2 3">
    <name type="scientific">Dictyobacter aurantiacus</name>
    <dbReference type="NCBI Taxonomy" id="1936993"/>
    <lineage>
        <taxon>Bacteria</taxon>
        <taxon>Bacillati</taxon>
        <taxon>Chloroflexota</taxon>
        <taxon>Ktedonobacteria</taxon>
        <taxon>Ktedonobacterales</taxon>
        <taxon>Dictyobacteraceae</taxon>
        <taxon>Dictyobacter</taxon>
    </lineage>
</organism>
<gene>
    <name evidence="2" type="ORF">KDAU_29450</name>
</gene>
<keyword evidence="1" id="KW-0472">Membrane</keyword>
<proteinExistence type="predicted"/>
<reference evidence="3" key="1">
    <citation type="submission" date="2018-12" db="EMBL/GenBank/DDBJ databases">
        <title>Tengunoibacter tsumagoiensis gen. nov., sp. nov., Dictyobacter kobayashii sp. nov., D. alpinus sp. nov., and D. joshuensis sp. nov. and description of Dictyobacteraceae fam. nov. within the order Ktedonobacterales isolated from Tengu-no-mugimeshi.</title>
        <authorList>
            <person name="Wang C.M."/>
            <person name="Zheng Y."/>
            <person name="Sakai Y."/>
            <person name="Toyoda A."/>
            <person name="Minakuchi Y."/>
            <person name="Abe K."/>
            <person name="Yokota A."/>
            <person name="Yabe S."/>
        </authorList>
    </citation>
    <scope>NUCLEOTIDE SEQUENCE [LARGE SCALE GENOMIC DNA]</scope>
    <source>
        <strain evidence="3">S-27</strain>
    </source>
</reference>
<sequence length="278" mass="32251">MSRTEIERSYNHGFNLTETELRRIYEIMIKQLESISPNQKLEEVITVKYINEITETKDSLEDILKSDNGGVWKISALEISLKTSEYEKYSIEDVEDLDEILPRFSGLRYRSSKTNYISITFGKARIFSDPIEYKVGSDNRDWVQLTSSKLNDRIERIKTVYPASFMRSSFIIYFGVFLTTASILLSLFSLNSPHTAPSSNQEIFMPLKYIWFGIVLSALIIAIYFIVKLCFSPYNFSWGDRLEEINRRKTIGNFLLVVVILGIILNILATFLYNLMFP</sequence>
<accession>A0A401ZFJ6</accession>
<keyword evidence="1" id="KW-1133">Transmembrane helix</keyword>
<feature type="transmembrane region" description="Helical" evidence="1">
    <location>
        <begin position="170"/>
        <end position="189"/>
    </location>
</feature>
<dbReference type="EMBL" id="BIFQ01000001">
    <property type="protein sequence ID" value="GCE05616.1"/>
    <property type="molecule type" value="Genomic_DNA"/>
</dbReference>